<dbReference type="GO" id="GO:0006508">
    <property type="term" value="P:proteolysis"/>
    <property type="evidence" value="ECO:0007669"/>
    <property type="project" value="InterPro"/>
</dbReference>
<dbReference type="EMBL" id="JAAAMG010000001">
    <property type="protein sequence ID" value="NDW02934.1"/>
    <property type="molecule type" value="Genomic_DNA"/>
</dbReference>
<evidence type="ECO:0000313" key="2">
    <source>
        <dbReference type="EMBL" id="NDW02934.1"/>
    </source>
</evidence>
<keyword evidence="3" id="KW-1185">Reference proteome</keyword>
<sequence length="514" mass="55043">MATDKVVIANRTAMHAQYGIAGVQAIDAALAKLIAADLKRGIKTDVVDISHSGEMTGFGGFAVVAPTDERGAKQAVDAICGRLNPDYVMLLGGPDIVPHIALDRIRGVTDSDATTESDLPYASPAPFSRSAQRYLNVTRVVSRLPTPRGTATADALVILLDASAAHVTRPAGDLIDFFSITADSWLASTQLSLNSVFGRHQGLYIAPQDGHQTIDPDLKRLPHFINCHGAQNDWRFYGEKNGVFPVAMESALTEPHVGPGTVVAAECCYGAELYDHTINGWQQPICMSYLLKGAAAFMGSTNIAYGPAASNGQADLICQSFLENVLAGASVGRAMLQARQHFVSTQAMSTPVNLKTLAQFVLYGDPSLHVTLPASDGSQEEDDDAFAALSDEVDGKIARKARRMALDSDGRAIASAATFAGTPADVPAETERRLREIARSHHFVIEPKVYHVSGGSGFRATAKRLGRERKVAIAVERAETPFRTDTGVELPSYRAFVAHIMDDGLTRVEISESR</sequence>
<dbReference type="RefSeq" id="WP_163460569.1">
    <property type="nucleotide sequence ID" value="NZ_JAAAMG010000001.1"/>
</dbReference>
<protein>
    <recommendedName>
        <fullName evidence="1">Gingipain domain-containing protein</fullName>
    </recommendedName>
</protein>
<name>A0A6N9SVA6_9HYPH</name>
<feature type="domain" description="Gingipain" evidence="1">
    <location>
        <begin position="227"/>
        <end position="369"/>
    </location>
</feature>
<dbReference type="GO" id="GO:0008234">
    <property type="term" value="F:cysteine-type peptidase activity"/>
    <property type="evidence" value="ECO:0007669"/>
    <property type="project" value="InterPro"/>
</dbReference>
<dbReference type="Proteomes" id="UP000469011">
    <property type="component" value="Unassembled WGS sequence"/>
</dbReference>
<accession>A0A6N9SVA6</accession>
<dbReference type="InterPro" id="IPR001769">
    <property type="entry name" value="Gingipain"/>
</dbReference>
<proteinExistence type="predicted"/>
<evidence type="ECO:0000313" key="3">
    <source>
        <dbReference type="Proteomes" id="UP000469011"/>
    </source>
</evidence>
<dbReference type="Pfam" id="PF01364">
    <property type="entry name" value="Peptidase_C25"/>
    <property type="match status" value="1"/>
</dbReference>
<gene>
    <name evidence="2" type="ORF">GTK09_00700</name>
</gene>
<organism evidence="2 3">
    <name type="scientific">Jiella pacifica</name>
    <dbReference type="NCBI Taxonomy" id="2696469"/>
    <lineage>
        <taxon>Bacteria</taxon>
        <taxon>Pseudomonadati</taxon>
        <taxon>Pseudomonadota</taxon>
        <taxon>Alphaproteobacteria</taxon>
        <taxon>Hyphomicrobiales</taxon>
        <taxon>Aurantimonadaceae</taxon>
        <taxon>Jiella</taxon>
    </lineage>
</organism>
<reference evidence="2 3" key="1">
    <citation type="submission" date="2020-01" db="EMBL/GenBank/DDBJ databases">
        <title>Jiella pacifica sp. nov.</title>
        <authorList>
            <person name="Xue Z."/>
            <person name="Zhu S."/>
            <person name="Chen J."/>
            <person name="Yang J."/>
        </authorList>
    </citation>
    <scope>NUCLEOTIDE SEQUENCE [LARGE SCALE GENOMIC DNA]</scope>
    <source>
        <strain evidence="2 3">40Bstr34</strain>
    </source>
</reference>
<dbReference type="Gene3D" id="3.40.50.1460">
    <property type="match status" value="1"/>
</dbReference>
<comment type="caution">
    <text evidence="2">The sequence shown here is derived from an EMBL/GenBank/DDBJ whole genome shotgun (WGS) entry which is preliminary data.</text>
</comment>
<evidence type="ECO:0000259" key="1">
    <source>
        <dbReference type="Pfam" id="PF01364"/>
    </source>
</evidence>
<dbReference type="AlphaFoldDB" id="A0A6N9SVA6"/>